<dbReference type="PANTHER" id="PTHR43537">
    <property type="entry name" value="TRANSCRIPTIONAL REGULATOR, GNTR FAMILY"/>
    <property type="match status" value="1"/>
</dbReference>
<dbReference type="InterPro" id="IPR036388">
    <property type="entry name" value="WH-like_DNA-bd_sf"/>
</dbReference>
<gene>
    <name evidence="5" type="ORF">BES08_06245</name>
</gene>
<keyword evidence="3" id="KW-0804">Transcription</keyword>
<accession>A0A1D8A2P4</accession>
<protein>
    <recommendedName>
        <fullName evidence="4">HTH gntR-type domain-containing protein</fullName>
    </recommendedName>
</protein>
<dbReference type="OrthoDB" id="8479543at2"/>
<dbReference type="InterPro" id="IPR000524">
    <property type="entry name" value="Tscrpt_reg_HTH_GntR"/>
</dbReference>
<dbReference type="Gene3D" id="1.10.10.10">
    <property type="entry name" value="Winged helix-like DNA-binding domain superfamily/Winged helix DNA-binding domain"/>
    <property type="match status" value="1"/>
</dbReference>
<dbReference type="Proteomes" id="UP000094626">
    <property type="component" value="Chromosome"/>
</dbReference>
<dbReference type="Pfam" id="PF00392">
    <property type="entry name" value="GntR"/>
    <property type="match status" value="1"/>
</dbReference>
<evidence type="ECO:0000256" key="2">
    <source>
        <dbReference type="ARBA" id="ARBA00023125"/>
    </source>
</evidence>
<feature type="domain" description="HTH gntR-type" evidence="4">
    <location>
        <begin position="4"/>
        <end position="71"/>
    </location>
</feature>
<evidence type="ECO:0000313" key="6">
    <source>
        <dbReference type="Proteomes" id="UP000094626"/>
    </source>
</evidence>
<evidence type="ECO:0000313" key="5">
    <source>
        <dbReference type="EMBL" id="AOR76395.1"/>
    </source>
</evidence>
<keyword evidence="6" id="KW-1185">Reference proteome</keyword>
<keyword evidence="2" id="KW-0238">DNA-binding</keyword>
<dbReference type="AlphaFoldDB" id="A0A1D8A2P4"/>
<dbReference type="EMBL" id="CP017075">
    <property type="protein sequence ID" value="AOR76395.1"/>
    <property type="molecule type" value="Genomic_DNA"/>
</dbReference>
<dbReference type="GO" id="GO:0003677">
    <property type="term" value="F:DNA binding"/>
    <property type="evidence" value="ECO:0007669"/>
    <property type="project" value="UniProtKB-KW"/>
</dbReference>
<dbReference type="RefSeq" id="WP_069707850.1">
    <property type="nucleotide sequence ID" value="NZ_CP017075.1"/>
</dbReference>
<evidence type="ECO:0000259" key="4">
    <source>
        <dbReference type="PROSITE" id="PS50949"/>
    </source>
</evidence>
<dbReference type="KEGG" id="nre:BES08_06245"/>
<dbReference type="PANTHER" id="PTHR43537:SF5">
    <property type="entry name" value="UXU OPERON TRANSCRIPTIONAL REGULATOR"/>
    <property type="match status" value="1"/>
</dbReference>
<name>A0A1D8A2P4_9SPHN</name>
<organism evidence="5 6">
    <name type="scientific">Novosphingobium resinovorum</name>
    <dbReference type="NCBI Taxonomy" id="158500"/>
    <lineage>
        <taxon>Bacteria</taxon>
        <taxon>Pseudomonadati</taxon>
        <taxon>Pseudomonadota</taxon>
        <taxon>Alphaproteobacteria</taxon>
        <taxon>Sphingomonadales</taxon>
        <taxon>Sphingomonadaceae</taxon>
        <taxon>Novosphingobium</taxon>
    </lineage>
</organism>
<dbReference type="InterPro" id="IPR036390">
    <property type="entry name" value="WH_DNA-bd_sf"/>
</dbReference>
<dbReference type="GO" id="GO:0003700">
    <property type="term" value="F:DNA-binding transcription factor activity"/>
    <property type="evidence" value="ECO:0007669"/>
    <property type="project" value="InterPro"/>
</dbReference>
<reference evidence="6" key="1">
    <citation type="journal article" date="2017" name="J. Biotechnol.">
        <title>Complete genome sequence of Novosphingobium resinovorum SA1, a versatile xenobiotic-degrading bacterium capable of utilizing sulfanilic acid.</title>
        <authorList>
            <person name="Hegedus B."/>
            <person name="Kos P.B."/>
            <person name="Balint B."/>
            <person name="Maroti G."/>
            <person name="Gan H.M."/>
            <person name="Perei K."/>
            <person name="Rakhely G."/>
        </authorList>
    </citation>
    <scope>NUCLEOTIDE SEQUENCE [LARGE SCALE GENOMIC DNA]</scope>
    <source>
        <strain evidence="6">SA1</strain>
    </source>
</reference>
<sequence length="213" mass="23060">MNPGATAERVLEALRGQILDAAWRPGDRLDPGAIAGQFASSITPVRDALNRLTGEGLVEARQGGGFHLPPLDEPLLHDLYRWSEQLLRLCVTHWPAGAAAIPFAESINANGKSADGEAPAQTTAQATGRFFAVLAQRSGNCEHAGAVDRLNARLHVVRGVEGDVLGADDAEFDTWIDAIEADDRRGLARAIGRYHRRRERVAGAIVRAVYRRE</sequence>
<evidence type="ECO:0000256" key="3">
    <source>
        <dbReference type="ARBA" id="ARBA00023163"/>
    </source>
</evidence>
<dbReference type="SMART" id="SM00345">
    <property type="entry name" value="HTH_GNTR"/>
    <property type="match status" value="1"/>
</dbReference>
<dbReference type="PROSITE" id="PS50949">
    <property type="entry name" value="HTH_GNTR"/>
    <property type="match status" value="1"/>
</dbReference>
<keyword evidence="1" id="KW-0805">Transcription regulation</keyword>
<dbReference type="SUPFAM" id="SSF46785">
    <property type="entry name" value="Winged helix' DNA-binding domain"/>
    <property type="match status" value="1"/>
</dbReference>
<proteinExistence type="predicted"/>
<evidence type="ECO:0000256" key="1">
    <source>
        <dbReference type="ARBA" id="ARBA00023015"/>
    </source>
</evidence>